<evidence type="ECO:0000313" key="2">
    <source>
        <dbReference type="Proteomes" id="UP001375539"/>
    </source>
</evidence>
<protein>
    <submittedName>
        <fullName evidence="1">Uncharacterized protein</fullName>
    </submittedName>
</protein>
<proteinExistence type="predicted"/>
<organism evidence="1 2">
    <name type="scientific">Streptomyces pratisoli</name>
    <dbReference type="NCBI Taxonomy" id="3139917"/>
    <lineage>
        <taxon>Bacteria</taxon>
        <taxon>Bacillati</taxon>
        <taxon>Actinomycetota</taxon>
        <taxon>Actinomycetes</taxon>
        <taxon>Kitasatosporales</taxon>
        <taxon>Streptomycetaceae</taxon>
        <taxon>Streptomyces</taxon>
    </lineage>
</organism>
<dbReference type="EMBL" id="JBBKAI010000002">
    <property type="protein sequence ID" value="MEJ8657843.1"/>
    <property type="molecule type" value="Genomic_DNA"/>
</dbReference>
<dbReference type="Proteomes" id="UP001375539">
    <property type="component" value="Unassembled WGS sequence"/>
</dbReference>
<reference evidence="1" key="1">
    <citation type="submission" date="2024-03" db="EMBL/GenBank/DDBJ databases">
        <title>Novel Streptomyces species of biotechnological and ecological value are a feature of Machair soil.</title>
        <authorList>
            <person name="Prole J.R."/>
            <person name="Goodfellow M."/>
            <person name="Allenby N."/>
            <person name="Ward A.C."/>
        </authorList>
    </citation>
    <scope>NUCLEOTIDE SEQUENCE</scope>
    <source>
        <strain evidence="1">MS1.AVA.4</strain>
    </source>
</reference>
<keyword evidence="2" id="KW-1185">Reference proteome</keyword>
<sequence>MRGATLTCASTNTTATISSCSGPRINGLDIRLALGEAQAICNAVTGLGFSSASGMGVAVNPYVIWTGTTWTLSSAGAAPMQSINCNR</sequence>
<name>A0ACC6QHY6_9ACTN</name>
<accession>A0ACC6QHY6</accession>
<gene>
    <name evidence="1" type="ORF">WKI58_15135</name>
</gene>
<comment type="caution">
    <text evidence="1">The sequence shown here is derived from an EMBL/GenBank/DDBJ whole genome shotgun (WGS) entry which is preliminary data.</text>
</comment>
<evidence type="ECO:0000313" key="1">
    <source>
        <dbReference type="EMBL" id="MEJ8657843.1"/>
    </source>
</evidence>